<accession>A0ABY6RSQ8</accession>
<dbReference type="PRINTS" id="PR00035">
    <property type="entry name" value="HTHGNTR"/>
</dbReference>
<feature type="compositionally biased region" description="Polar residues" evidence="4">
    <location>
        <begin position="167"/>
        <end position="177"/>
    </location>
</feature>
<dbReference type="EMBL" id="UPHM01000151">
    <property type="protein sequence ID" value="VBA31974.1"/>
    <property type="molecule type" value="Genomic_DNA"/>
</dbReference>
<dbReference type="SUPFAM" id="SSF46785">
    <property type="entry name" value="Winged helix' DNA-binding domain"/>
    <property type="match status" value="1"/>
</dbReference>
<evidence type="ECO:0000259" key="5">
    <source>
        <dbReference type="PROSITE" id="PS50949"/>
    </source>
</evidence>
<dbReference type="PANTHER" id="PTHR44846">
    <property type="entry name" value="MANNOSYL-D-GLYCERATE TRANSPORT/METABOLISM SYSTEM REPRESSOR MNGR-RELATED"/>
    <property type="match status" value="1"/>
</dbReference>
<dbReference type="PROSITE" id="PS50949">
    <property type="entry name" value="HTH_GNTR"/>
    <property type="match status" value="1"/>
</dbReference>
<keyword evidence="1" id="KW-0805">Transcription regulation</keyword>
<dbReference type="PANTHER" id="PTHR44846:SF1">
    <property type="entry name" value="MANNOSYL-D-GLYCERATE TRANSPORT_METABOLISM SYSTEM REPRESSOR MNGR-RELATED"/>
    <property type="match status" value="1"/>
</dbReference>
<evidence type="ECO:0000313" key="7">
    <source>
        <dbReference type="Proteomes" id="UP000271464"/>
    </source>
</evidence>
<feature type="region of interest" description="Disordered" evidence="4">
    <location>
        <begin position="162"/>
        <end position="194"/>
    </location>
</feature>
<dbReference type="InterPro" id="IPR050679">
    <property type="entry name" value="Bact_HTH_transcr_reg"/>
</dbReference>
<dbReference type="Proteomes" id="UP000271464">
    <property type="component" value="Unassembled WGS sequence"/>
</dbReference>
<evidence type="ECO:0000256" key="4">
    <source>
        <dbReference type="SAM" id="MobiDB-lite"/>
    </source>
</evidence>
<gene>
    <name evidence="6" type="primary">mngR_1</name>
    <name evidence="6" type="ORF">LAUMK4_05643</name>
</gene>
<dbReference type="SMART" id="SM00345">
    <property type="entry name" value="HTH_GNTR"/>
    <property type="match status" value="1"/>
</dbReference>
<feature type="domain" description="HTH gntR-type" evidence="5">
    <location>
        <begin position="30"/>
        <end position="98"/>
    </location>
</feature>
<proteinExistence type="predicted"/>
<evidence type="ECO:0000313" key="6">
    <source>
        <dbReference type="EMBL" id="VBA31974.1"/>
    </source>
</evidence>
<evidence type="ECO:0000256" key="1">
    <source>
        <dbReference type="ARBA" id="ARBA00023015"/>
    </source>
</evidence>
<evidence type="ECO:0000256" key="2">
    <source>
        <dbReference type="ARBA" id="ARBA00023125"/>
    </source>
</evidence>
<sequence>MPSSDTRSVIGERADGDARHLGEIDRAIDRPPYRQIADLLRAAIRQGRYRPGNRLPSEAALIKHFGVARMTVRHALQELRADGLVCVEHGRGVFVHSTDDARLPAGPLTPDDVMALIALIEGTIGRTLAPDESSRLEGAYLSAKAKRAGATLRELAKCLASSEDDAMQTTDLASSARVTDRATGGRQASEAEAT</sequence>
<keyword evidence="7" id="KW-1185">Reference proteome</keyword>
<comment type="caution">
    <text evidence="6">The sequence shown here is derived from an EMBL/GenBank/DDBJ whole genome shotgun (WGS) entry which is preliminary data.</text>
</comment>
<protein>
    <submittedName>
        <fullName evidence="6">Mannosyl-D-glycerate transport/metabolism system repressor MngR</fullName>
    </submittedName>
</protein>
<keyword evidence="3" id="KW-0804">Transcription</keyword>
<dbReference type="CDD" id="cd07377">
    <property type="entry name" value="WHTH_GntR"/>
    <property type="match status" value="1"/>
</dbReference>
<dbReference type="InterPro" id="IPR036388">
    <property type="entry name" value="WH-like_DNA-bd_sf"/>
</dbReference>
<keyword evidence="2" id="KW-0238">DNA-binding</keyword>
<reference evidence="6 7" key="1">
    <citation type="submission" date="2018-09" db="EMBL/GenBank/DDBJ databases">
        <authorList>
            <person name="Tagini F."/>
        </authorList>
    </citation>
    <scope>NUCLEOTIDE SEQUENCE [LARGE SCALE GENOMIC DNA]</scope>
    <source>
        <strain evidence="6 7">MK4</strain>
    </source>
</reference>
<dbReference type="InterPro" id="IPR000524">
    <property type="entry name" value="Tscrpt_reg_HTH_GntR"/>
</dbReference>
<dbReference type="Gene3D" id="1.10.10.10">
    <property type="entry name" value="Winged helix-like DNA-binding domain superfamily/Winged helix DNA-binding domain"/>
    <property type="match status" value="1"/>
</dbReference>
<dbReference type="Pfam" id="PF00392">
    <property type="entry name" value="GntR"/>
    <property type="match status" value="1"/>
</dbReference>
<name>A0ABY6RSQ8_9MYCO</name>
<organism evidence="6 7">
    <name type="scientific">Mycobacterium persicum</name>
    <dbReference type="NCBI Taxonomy" id="1487726"/>
    <lineage>
        <taxon>Bacteria</taxon>
        <taxon>Bacillati</taxon>
        <taxon>Actinomycetota</taxon>
        <taxon>Actinomycetes</taxon>
        <taxon>Mycobacteriales</taxon>
        <taxon>Mycobacteriaceae</taxon>
        <taxon>Mycobacterium</taxon>
    </lineage>
</organism>
<evidence type="ECO:0000256" key="3">
    <source>
        <dbReference type="ARBA" id="ARBA00023163"/>
    </source>
</evidence>
<dbReference type="InterPro" id="IPR036390">
    <property type="entry name" value="WH_DNA-bd_sf"/>
</dbReference>